<accession>A0A259TY98</accession>
<evidence type="ECO:0000259" key="1">
    <source>
        <dbReference type="PROSITE" id="PS51340"/>
    </source>
</evidence>
<comment type="caution">
    <text evidence="2">The sequence shown here is derived from an EMBL/GenBank/DDBJ whole genome shotgun (WGS) entry which is preliminary data.</text>
</comment>
<dbReference type="InterPro" id="IPR052716">
    <property type="entry name" value="MOSC_domain"/>
</dbReference>
<sequence>MSGHVRSIYIAPEAGAPVRRVERVRAVAGRGLEGDRYWAGVGSFSRWPGPVREVTLIAQEALDEAAGAFGVAVGEGEHRRNLVTEGIDLGSLLKQRFSVGPVQMEGLRICAPCKYLIRVTGQDRIFDALVRRGGLRARVLSSGEIREGDTVVPLAPEAERFALP</sequence>
<reference evidence="2 3" key="1">
    <citation type="submission" date="2016-11" db="EMBL/GenBank/DDBJ databases">
        <title>Study of marine rhodopsin-containing bacteria.</title>
        <authorList>
            <person name="Yoshizawa S."/>
            <person name="Kumagai Y."/>
            <person name="Kogure K."/>
        </authorList>
    </citation>
    <scope>NUCLEOTIDE SEQUENCE [LARGE SCALE GENOMIC DNA]</scope>
    <source>
        <strain evidence="2 3">SG-29</strain>
    </source>
</reference>
<dbReference type="GO" id="GO:0030170">
    <property type="term" value="F:pyridoxal phosphate binding"/>
    <property type="evidence" value="ECO:0007669"/>
    <property type="project" value="InterPro"/>
</dbReference>
<dbReference type="PROSITE" id="PS51340">
    <property type="entry name" value="MOSC"/>
    <property type="match status" value="1"/>
</dbReference>
<dbReference type="Pfam" id="PF03473">
    <property type="entry name" value="MOSC"/>
    <property type="match status" value="1"/>
</dbReference>
<dbReference type="AlphaFoldDB" id="A0A259TY98"/>
<evidence type="ECO:0000313" key="2">
    <source>
        <dbReference type="EMBL" id="OZC02681.1"/>
    </source>
</evidence>
<dbReference type="PANTHER" id="PTHR36930:SF1">
    <property type="entry name" value="MOSC DOMAIN-CONTAINING PROTEIN"/>
    <property type="match status" value="1"/>
</dbReference>
<protein>
    <recommendedName>
        <fullName evidence="1">MOSC domain-containing protein</fullName>
    </recommendedName>
</protein>
<dbReference type="EMBL" id="MQWB01000001">
    <property type="protein sequence ID" value="OZC02681.1"/>
    <property type="molecule type" value="Genomic_DNA"/>
</dbReference>
<dbReference type="SUPFAM" id="SSF50800">
    <property type="entry name" value="PK beta-barrel domain-like"/>
    <property type="match status" value="1"/>
</dbReference>
<dbReference type="Proteomes" id="UP000216446">
    <property type="component" value="Unassembled WGS sequence"/>
</dbReference>
<dbReference type="InParanoid" id="A0A259TY98"/>
<gene>
    <name evidence="2" type="ORF">BSZ36_06650</name>
</gene>
<dbReference type="InterPro" id="IPR011037">
    <property type="entry name" value="Pyrv_Knase-like_insert_dom_sf"/>
</dbReference>
<dbReference type="OrthoDB" id="1550913at2"/>
<keyword evidence="3" id="KW-1185">Reference proteome</keyword>
<dbReference type="InterPro" id="IPR005302">
    <property type="entry name" value="MoCF_Sase_C"/>
</dbReference>
<dbReference type="GO" id="GO:0003824">
    <property type="term" value="F:catalytic activity"/>
    <property type="evidence" value="ECO:0007669"/>
    <property type="project" value="InterPro"/>
</dbReference>
<proteinExistence type="predicted"/>
<name>A0A259TY98_9BACT</name>
<evidence type="ECO:0000313" key="3">
    <source>
        <dbReference type="Proteomes" id="UP000216446"/>
    </source>
</evidence>
<dbReference type="Gene3D" id="2.40.33.20">
    <property type="entry name" value="PK beta-barrel domain-like"/>
    <property type="match status" value="1"/>
</dbReference>
<feature type="domain" description="MOSC" evidence="1">
    <location>
        <begin position="19"/>
        <end position="154"/>
    </location>
</feature>
<dbReference type="PANTHER" id="PTHR36930">
    <property type="entry name" value="METAL-SULFUR CLUSTER BIOSYNTHESIS PROTEINS YUAD-RELATED"/>
    <property type="match status" value="1"/>
</dbReference>
<organism evidence="2 3">
    <name type="scientific">Rubricoccus marinus</name>
    <dbReference type="NCBI Taxonomy" id="716817"/>
    <lineage>
        <taxon>Bacteria</taxon>
        <taxon>Pseudomonadati</taxon>
        <taxon>Rhodothermota</taxon>
        <taxon>Rhodothermia</taxon>
        <taxon>Rhodothermales</taxon>
        <taxon>Rubricoccaceae</taxon>
        <taxon>Rubricoccus</taxon>
    </lineage>
</organism>
<dbReference type="GO" id="GO:0030151">
    <property type="term" value="F:molybdenum ion binding"/>
    <property type="evidence" value="ECO:0007669"/>
    <property type="project" value="InterPro"/>
</dbReference>